<evidence type="ECO:0000313" key="3">
    <source>
        <dbReference type="Proteomes" id="UP000022910"/>
    </source>
</evidence>
<dbReference type="HOGENOM" id="CLU_164223_0_0_1"/>
<proteinExistence type="predicted"/>
<name>A0A015KCA2_RHIIW</name>
<organism evidence="2 3">
    <name type="scientific">Rhizophagus irregularis (strain DAOM 197198w)</name>
    <name type="common">Glomus intraradices</name>
    <dbReference type="NCBI Taxonomy" id="1432141"/>
    <lineage>
        <taxon>Eukaryota</taxon>
        <taxon>Fungi</taxon>
        <taxon>Fungi incertae sedis</taxon>
        <taxon>Mucoromycota</taxon>
        <taxon>Glomeromycotina</taxon>
        <taxon>Glomeromycetes</taxon>
        <taxon>Glomerales</taxon>
        <taxon>Glomeraceae</taxon>
        <taxon>Rhizophagus</taxon>
    </lineage>
</organism>
<dbReference type="OrthoDB" id="2340059at2759"/>
<dbReference type="Proteomes" id="UP000022910">
    <property type="component" value="Unassembled WGS sequence"/>
</dbReference>
<feature type="signal peptide" evidence="1">
    <location>
        <begin position="1"/>
        <end position="23"/>
    </location>
</feature>
<evidence type="ECO:0000313" key="2">
    <source>
        <dbReference type="EMBL" id="EXX79422.1"/>
    </source>
</evidence>
<feature type="chain" id="PRO_5001474832" evidence="1">
    <location>
        <begin position="24"/>
        <end position="123"/>
    </location>
</feature>
<reference evidence="2 3" key="1">
    <citation type="submission" date="2014-02" db="EMBL/GenBank/DDBJ databases">
        <title>Single nucleus genome sequencing reveals high similarity among nuclei of an endomycorrhizal fungus.</title>
        <authorList>
            <person name="Lin K."/>
            <person name="Geurts R."/>
            <person name="Zhang Z."/>
            <person name="Limpens E."/>
            <person name="Saunders D.G."/>
            <person name="Mu D."/>
            <person name="Pang E."/>
            <person name="Cao H."/>
            <person name="Cha H."/>
            <person name="Lin T."/>
            <person name="Zhou Q."/>
            <person name="Shang Y."/>
            <person name="Li Y."/>
            <person name="Ivanov S."/>
            <person name="Sharma T."/>
            <person name="Velzen R.V."/>
            <person name="Ruijter N.D."/>
            <person name="Aanen D.K."/>
            <person name="Win J."/>
            <person name="Kamoun S."/>
            <person name="Bisseling T."/>
            <person name="Huang S."/>
        </authorList>
    </citation>
    <scope>NUCLEOTIDE SEQUENCE [LARGE SCALE GENOMIC DNA]</scope>
    <source>
        <strain evidence="3">DAOM197198w</strain>
    </source>
</reference>
<evidence type="ECO:0000256" key="1">
    <source>
        <dbReference type="SAM" id="SignalP"/>
    </source>
</evidence>
<gene>
    <name evidence="2" type="ORF">RirG_005770</name>
</gene>
<protein>
    <submittedName>
        <fullName evidence="2">Uncharacterized protein</fullName>
    </submittedName>
</protein>
<sequence>MNMNRQYIFVIAFFFSLFLVTSSTYLEVKQVVPTTFTVNKVNSSKIVVGISWDGTNEADDEYVLARLKCFGDAVTVLNSPQDHVFGERNTTYELAVHKSNALVRCRTGVKDIERWLTFFYFQT</sequence>
<dbReference type="EMBL" id="JEMT01003684">
    <property type="protein sequence ID" value="EXX79422.1"/>
    <property type="molecule type" value="Genomic_DNA"/>
</dbReference>
<accession>A0A015KCA2</accession>
<dbReference type="AlphaFoldDB" id="A0A015KCA2"/>
<comment type="caution">
    <text evidence="2">The sequence shown here is derived from an EMBL/GenBank/DDBJ whole genome shotgun (WGS) entry which is preliminary data.</text>
</comment>
<keyword evidence="3" id="KW-1185">Reference proteome</keyword>
<keyword evidence="1" id="KW-0732">Signal</keyword>